<evidence type="ECO:0000313" key="2">
    <source>
        <dbReference type="EMBL" id="CAB4882041.1"/>
    </source>
</evidence>
<organism evidence="2">
    <name type="scientific">freshwater metagenome</name>
    <dbReference type="NCBI Taxonomy" id="449393"/>
    <lineage>
        <taxon>unclassified sequences</taxon>
        <taxon>metagenomes</taxon>
        <taxon>ecological metagenomes</taxon>
    </lineage>
</organism>
<gene>
    <name evidence="2" type="ORF">UFOPK3423_01442</name>
</gene>
<feature type="region of interest" description="Disordered" evidence="1">
    <location>
        <begin position="20"/>
        <end position="40"/>
    </location>
</feature>
<evidence type="ECO:0000256" key="1">
    <source>
        <dbReference type="SAM" id="MobiDB-lite"/>
    </source>
</evidence>
<reference evidence="2" key="1">
    <citation type="submission" date="2020-05" db="EMBL/GenBank/DDBJ databases">
        <authorList>
            <person name="Chiriac C."/>
            <person name="Salcher M."/>
            <person name="Ghai R."/>
            <person name="Kavagutti S V."/>
        </authorList>
    </citation>
    <scope>NUCLEOTIDE SEQUENCE</scope>
</reference>
<name>A0A6J7EIU4_9ZZZZ</name>
<dbReference type="AlphaFoldDB" id="A0A6J7EIU4"/>
<accession>A0A6J7EIU4</accession>
<proteinExistence type="predicted"/>
<protein>
    <submittedName>
        <fullName evidence="2">Unannotated protein</fullName>
    </submittedName>
</protein>
<dbReference type="EMBL" id="CAFBLQ010000196">
    <property type="protein sequence ID" value="CAB4882041.1"/>
    <property type="molecule type" value="Genomic_DNA"/>
</dbReference>
<sequence length="333" mass="37390">MLLERRLGLRHRARADVGGLCAQLDPRPGGQRGEPDPAASVERRRDLMWRDVELMGVVVVEGGADVLPVIGQRRRQLLVGGDQHLGLGRDQVEQRVEAVGGEQLGDVRPPVGPAERGDRRQLAMLRCELGRRGDLDALEIAERALCEGGEAAQRLDLDVEEVHPDRVILRRGKEVEDPPADRELPAVLHLIYTLVARGNEIDGRLLEVDEIALAEREPSGAKLRVRHLLAQRDCGDDDDRWIVAARAGCGQQRIERRDAQADQMRRRREMRLVGDAAARREAHLPRRKPRPQIGRQLLRLTVVACDDDCRAAGSECVVYPIKQRRDQERPQRS</sequence>